<dbReference type="GO" id="GO:0003723">
    <property type="term" value="F:RNA binding"/>
    <property type="evidence" value="ECO:0007669"/>
    <property type="project" value="UniProtKB-UniRule"/>
</dbReference>
<protein>
    <submittedName>
        <fullName evidence="4">Lupus La protein</fullName>
    </submittedName>
</protein>
<dbReference type="EMBL" id="WVUK01000066">
    <property type="protein sequence ID" value="KAF7487744.1"/>
    <property type="molecule type" value="Genomic_DNA"/>
</dbReference>
<reference evidence="6" key="1">
    <citation type="journal article" date="2020" name="PLoS Negl. Trop. Dis.">
        <title>High-quality nuclear genome for Sarcoptes scabiei-A critical resource for a neglected parasite.</title>
        <authorList>
            <person name="Korhonen P.K."/>
            <person name="Gasser R.B."/>
            <person name="Ma G."/>
            <person name="Wang T."/>
            <person name="Stroehlein A.J."/>
            <person name="Young N.D."/>
            <person name="Ang C.S."/>
            <person name="Fernando D.D."/>
            <person name="Lu H.C."/>
            <person name="Taylor S."/>
            <person name="Reynolds S.L."/>
            <person name="Mofiz E."/>
            <person name="Najaraj S.H."/>
            <person name="Gowda H."/>
            <person name="Madugundu A."/>
            <person name="Renuse S."/>
            <person name="Holt D."/>
            <person name="Pandey A."/>
            <person name="Papenfuss A.T."/>
            <person name="Fischer K."/>
        </authorList>
    </citation>
    <scope>NUCLEOTIDE SEQUENCE [LARGE SCALE GENOMIC DNA]</scope>
</reference>
<dbReference type="SUPFAM" id="SSF46785">
    <property type="entry name" value="Winged helix' DNA-binding domain"/>
    <property type="match status" value="1"/>
</dbReference>
<dbReference type="PRINTS" id="PR00302">
    <property type="entry name" value="LUPUSLA"/>
</dbReference>
<dbReference type="AlphaFoldDB" id="A0A834R1G7"/>
<name>A0A834R1G7_SARSC</name>
<evidence type="ECO:0000313" key="4">
    <source>
        <dbReference type="EMBL" id="KAF7487744.1"/>
    </source>
</evidence>
<dbReference type="InterPro" id="IPR002344">
    <property type="entry name" value="Lupus_La"/>
</dbReference>
<reference evidence="5" key="3">
    <citation type="submission" date="2022-06" db="UniProtKB">
        <authorList>
            <consortium name="EnsemblMetazoa"/>
        </authorList>
    </citation>
    <scope>IDENTIFICATION</scope>
</reference>
<organism evidence="4">
    <name type="scientific">Sarcoptes scabiei</name>
    <name type="common">Itch mite</name>
    <name type="synonym">Acarus scabiei</name>
    <dbReference type="NCBI Taxonomy" id="52283"/>
    <lineage>
        <taxon>Eukaryota</taxon>
        <taxon>Metazoa</taxon>
        <taxon>Ecdysozoa</taxon>
        <taxon>Arthropoda</taxon>
        <taxon>Chelicerata</taxon>
        <taxon>Arachnida</taxon>
        <taxon>Acari</taxon>
        <taxon>Acariformes</taxon>
        <taxon>Sarcoptiformes</taxon>
        <taxon>Astigmata</taxon>
        <taxon>Psoroptidia</taxon>
        <taxon>Sarcoptoidea</taxon>
        <taxon>Sarcoptidae</taxon>
        <taxon>Sarcoptinae</taxon>
        <taxon>Sarcoptes</taxon>
    </lineage>
</organism>
<dbReference type="SUPFAM" id="SSF54928">
    <property type="entry name" value="RNA-binding domain, RBD"/>
    <property type="match status" value="1"/>
</dbReference>
<dbReference type="OrthoDB" id="439993at2759"/>
<evidence type="ECO:0000256" key="2">
    <source>
        <dbReference type="PROSITE-ProRule" id="PRU00332"/>
    </source>
</evidence>
<evidence type="ECO:0000313" key="5">
    <source>
        <dbReference type="EnsemblMetazoa" id="KAF7487744.1"/>
    </source>
</evidence>
<gene>
    <name evidence="4" type="ORF">SSS_1433</name>
</gene>
<dbReference type="InterPro" id="IPR006630">
    <property type="entry name" value="La_HTH"/>
</dbReference>
<dbReference type="SMART" id="SM00715">
    <property type="entry name" value="LA"/>
    <property type="match status" value="1"/>
</dbReference>
<reference evidence="4" key="2">
    <citation type="submission" date="2020-01" db="EMBL/GenBank/DDBJ databases">
        <authorList>
            <person name="Korhonen P.K.K."/>
            <person name="Guangxu M.G."/>
            <person name="Wang T.W."/>
            <person name="Stroehlein A.J.S."/>
            <person name="Young N.D."/>
            <person name="Ang C.-S.A."/>
            <person name="Fernando D.W.F."/>
            <person name="Lu H.L."/>
            <person name="Taylor S.T."/>
            <person name="Ehtesham M.E.M."/>
            <person name="Najaraj S.H.N."/>
            <person name="Harsha G.H.G."/>
            <person name="Madugundu A.M."/>
            <person name="Renuse S.R."/>
            <person name="Holt D.H."/>
            <person name="Pandey A.P."/>
            <person name="Papenfuss A.P."/>
            <person name="Gasser R.B.G."/>
            <person name="Fischer K.F."/>
        </authorList>
    </citation>
    <scope>NUCLEOTIDE SEQUENCE</scope>
    <source>
        <strain evidence="4">SSS_KF_BRIS2020</strain>
    </source>
</reference>
<keyword evidence="6" id="KW-1185">Reference proteome</keyword>
<dbReference type="PROSITE" id="PS50961">
    <property type="entry name" value="HTH_LA"/>
    <property type="match status" value="1"/>
</dbReference>
<proteinExistence type="predicted"/>
<dbReference type="EnsemblMetazoa" id="SSS_1433s_mrna">
    <property type="protein sequence ID" value="KAF7487744.1"/>
    <property type="gene ID" value="SSS_1433"/>
</dbReference>
<dbReference type="GO" id="GO:1990904">
    <property type="term" value="C:ribonucleoprotein complex"/>
    <property type="evidence" value="ECO:0007669"/>
    <property type="project" value="InterPro"/>
</dbReference>
<keyword evidence="1 2" id="KW-0694">RNA-binding</keyword>
<evidence type="ECO:0000259" key="3">
    <source>
        <dbReference type="PROSITE" id="PS50961"/>
    </source>
</evidence>
<dbReference type="GO" id="GO:0006396">
    <property type="term" value="P:RNA processing"/>
    <property type="evidence" value="ECO:0007669"/>
    <property type="project" value="InterPro"/>
</dbReference>
<dbReference type="InterPro" id="IPR036388">
    <property type="entry name" value="WH-like_DNA-bd_sf"/>
</dbReference>
<feature type="domain" description="HTH La-type RNA-binding" evidence="3">
    <location>
        <begin position="2"/>
        <end position="95"/>
    </location>
</feature>
<evidence type="ECO:0000313" key="6">
    <source>
        <dbReference type="Proteomes" id="UP000070412"/>
    </source>
</evidence>
<dbReference type="Gene3D" id="1.10.10.10">
    <property type="entry name" value="Winged helix-like DNA-binding domain superfamily/Winged helix DNA-binding domain"/>
    <property type="match status" value="1"/>
</dbReference>
<dbReference type="InterPro" id="IPR036390">
    <property type="entry name" value="WH_DNA-bd_sf"/>
</dbReference>
<accession>A0A834R1G7</accession>
<sequence length="362" mass="42913">MNKSERIEFEKICKQIDFYFSDFNLNTNRYLRVFLQKNNDSIPLEKLLEFNLMKCLNGYDQDHLIGFLSTYPFQNVEFLKDGISFRRSAFVFDKKYLQQFNRQIIHVSKLPEDIPVSKLLEQASIYGRCNVSILKRNPNNPLFISSALIVFDQIDDAEKFYQSGKKSFETDSLRLLRFNDYCQHRKLSLRLKKKEKQKLKPKKSIQNSSQTTITNSSRKKLKGFARLVASRTICFHKFPFDSSSIDVINLKQKFLKEFGLIYIFLPEKSSDNTEGDDNLCYWLFKNRPLLRQFNERMKNGDDLIFSQMKTINNNLIESIEHTILDSDQFGSIEMKQSNFDVFESRNFKRYVKVVQNFFEKKT</sequence>
<evidence type="ECO:0000256" key="1">
    <source>
        <dbReference type="ARBA" id="ARBA00022884"/>
    </source>
</evidence>
<dbReference type="GO" id="GO:0005634">
    <property type="term" value="C:nucleus"/>
    <property type="evidence" value="ECO:0007669"/>
    <property type="project" value="InterPro"/>
</dbReference>
<dbReference type="Proteomes" id="UP000070412">
    <property type="component" value="Unassembled WGS sequence"/>
</dbReference>
<dbReference type="Pfam" id="PF05383">
    <property type="entry name" value="La"/>
    <property type="match status" value="1"/>
</dbReference>
<dbReference type="InterPro" id="IPR035979">
    <property type="entry name" value="RBD_domain_sf"/>
</dbReference>